<organism evidence="2 3">
    <name type="scientific">Roseomonas alba</name>
    <dbReference type="NCBI Taxonomy" id="2846776"/>
    <lineage>
        <taxon>Bacteria</taxon>
        <taxon>Pseudomonadati</taxon>
        <taxon>Pseudomonadota</taxon>
        <taxon>Alphaproteobacteria</taxon>
        <taxon>Acetobacterales</taxon>
        <taxon>Roseomonadaceae</taxon>
        <taxon>Roseomonas</taxon>
    </lineage>
</organism>
<sequence length="108" mass="11835">MGVEDGEGVVAPRDDPNPCMRRLRHRPRGLLRDATHLLEAVGRVHLQPHRAHRRLVEAVLAGAVVISRGSPSNPPRIRAIEEQALLLNDGSLGQGQTTTRFRPSCLAL</sequence>
<gene>
    <name evidence="2" type="ORF">KPL78_09355</name>
</gene>
<feature type="region of interest" description="Disordered" evidence="1">
    <location>
        <begin position="1"/>
        <end position="22"/>
    </location>
</feature>
<dbReference type="Proteomes" id="UP001196565">
    <property type="component" value="Unassembled WGS sequence"/>
</dbReference>
<proteinExistence type="predicted"/>
<dbReference type="EMBL" id="JAHYBZ010000003">
    <property type="protein sequence ID" value="MBW6398051.1"/>
    <property type="molecule type" value="Genomic_DNA"/>
</dbReference>
<evidence type="ECO:0000313" key="2">
    <source>
        <dbReference type="EMBL" id="MBW6398051.1"/>
    </source>
</evidence>
<evidence type="ECO:0000313" key="3">
    <source>
        <dbReference type="Proteomes" id="UP001196565"/>
    </source>
</evidence>
<evidence type="ECO:0000256" key="1">
    <source>
        <dbReference type="SAM" id="MobiDB-lite"/>
    </source>
</evidence>
<protein>
    <submittedName>
        <fullName evidence="2">Uncharacterized protein</fullName>
    </submittedName>
</protein>
<comment type="caution">
    <text evidence="2">The sequence shown here is derived from an EMBL/GenBank/DDBJ whole genome shotgun (WGS) entry which is preliminary data.</text>
</comment>
<name>A0ABS7A6W6_9PROT</name>
<keyword evidence="3" id="KW-1185">Reference proteome</keyword>
<reference evidence="2 3" key="1">
    <citation type="submission" date="2021-07" db="EMBL/GenBank/DDBJ databases">
        <authorList>
            <person name="So Y."/>
        </authorList>
    </citation>
    <scope>NUCLEOTIDE SEQUENCE [LARGE SCALE GENOMIC DNA]</scope>
    <source>
        <strain evidence="2 3">HJA6</strain>
    </source>
</reference>
<accession>A0ABS7A6W6</accession>